<dbReference type="AlphaFoldDB" id="A0A918KFM1"/>
<dbReference type="Proteomes" id="UP000600865">
    <property type="component" value="Unassembled WGS sequence"/>
</dbReference>
<evidence type="ECO:0000256" key="2">
    <source>
        <dbReference type="ARBA" id="ARBA00022617"/>
    </source>
</evidence>
<evidence type="ECO:0000256" key="3">
    <source>
        <dbReference type="ARBA" id="ARBA00022723"/>
    </source>
</evidence>
<comment type="function">
    <text evidence="6">Possible subunit of a heme lyase.</text>
</comment>
<dbReference type="CDD" id="cd16378">
    <property type="entry name" value="CcmH_N"/>
    <property type="match status" value="1"/>
</dbReference>
<keyword evidence="4 6" id="KW-0732">Signal</keyword>
<dbReference type="GO" id="GO:0005886">
    <property type="term" value="C:plasma membrane"/>
    <property type="evidence" value="ECO:0007669"/>
    <property type="project" value="TreeGrafter"/>
</dbReference>
<dbReference type="GO" id="GO:0046872">
    <property type="term" value="F:metal ion binding"/>
    <property type="evidence" value="ECO:0007669"/>
    <property type="project" value="UniProtKB-KW"/>
</dbReference>
<dbReference type="Gene3D" id="1.10.8.640">
    <property type="entry name" value="Cytochrome C biogenesis protein"/>
    <property type="match status" value="1"/>
</dbReference>
<evidence type="ECO:0000256" key="5">
    <source>
        <dbReference type="ARBA" id="ARBA00023004"/>
    </source>
</evidence>
<proteinExistence type="inferred from homology"/>
<dbReference type="Pfam" id="PF03918">
    <property type="entry name" value="CcmH"/>
    <property type="match status" value="1"/>
</dbReference>
<evidence type="ECO:0000313" key="9">
    <source>
        <dbReference type="Proteomes" id="UP000600865"/>
    </source>
</evidence>
<keyword evidence="6" id="KW-0812">Transmembrane</keyword>
<evidence type="ECO:0000256" key="6">
    <source>
        <dbReference type="RuleBase" id="RU364112"/>
    </source>
</evidence>
<accession>A0A918KFM1</accession>
<feature type="chain" id="PRO_5038160921" description="Cytochrome c-type biogenesis protein" evidence="6">
    <location>
        <begin position="22"/>
        <end position="148"/>
    </location>
</feature>
<protein>
    <recommendedName>
        <fullName evidence="6">Cytochrome c-type biogenesis protein</fullName>
    </recommendedName>
</protein>
<keyword evidence="2 6" id="KW-0349">Heme</keyword>
<keyword evidence="5 6" id="KW-0408">Iron</keyword>
<dbReference type="PANTHER" id="PTHR47870:SF4">
    <property type="entry name" value="CYTOCHROME C-TYPE BIOGENESIS PROTEIN CYCH"/>
    <property type="match status" value="1"/>
</dbReference>
<evidence type="ECO:0000259" key="7">
    <source>
        <dbReference type="Pfam" id="PF03918"/>
    </source>
</evidence>
<sequence>MARYLFIIFASVFFCVDPAYAQTTPEEYRAREIGAQLRCVVCQNQSIEESDAQLAEDMRLVVREQVEAGASNEAVIAYMRNNYGDYVLLKPPVQANTYVLWFLPFALALFGLLWFGLRSKRKSQFVETQAALSAEDQAILDDLMREDT</sequence>
<keyword evidence="6" id="KW-1133">Transmembrane helix</keyword>
<name>A0A918KFM1_9PROT</name>
<dbReference type="PANTHER" id="PTHR47870">
    <property type="entry name" value="CYTOCHROME C-TYPE BIOGENESIS PROTEIN CCMH"/>
    <property type="match status" value="1"/>
</dbReference>
<feature type="domain" description="CcmH/CycL/Ccl2/NrfF N-terminal" evidence="7">
    <location>
        <begin position="6"/>
        <end position="144"/>
    </location>
</feature>
<keyword evidence="6" id="KW-0472">Membrane</keyword>
<evidence type="ECO:0000256" key="1">
    <source>
        <dbReference type="ARBA" id="ARBA00010342"/>
    </source>
</evidence>
<organism evidence="8 9">
    <name type="scientific">Litorimonas cladophorae</name>
    <dbReference type="NCBI Taxonomy" id="1220491"/>
    <lineage>
        <taxon>Bacteria</taxon>
        <taxon>Pseudomonadati</taxon>
        <taxon>Pseudomonadota</taxon>
        <taxon>Alphaproteobacteria</taxon>
        <taxon>Maricaulales</taxon>
        <taxon>Robiginitomaculaceae</taxon>
    </lineage>
</organism>
<keyword evidence="9" id="KW-1185">Reference proteome</keyword>
<feature type="transmembrane region" description="Helical" evidence="6">
    <location>
        <begin position="98"/>
        <end position="117"/>
    </location>
</feature>
<dbReference type="InterPro" id="IPR051263">
    <property type="entry name" value="C-type_cytochrome_biogenesis"/>
</dbReference>
<comment type="caution">
    <text evidence="8">The sequence shown here is derived from an EMBL/GenBank/DDBJ whole genome shotgun (WGS) entry which is preliminary data.</text>
</comment>
<dbReference type="InterPro" id="IPR038297">
    <property type="entry name" value="CcmH/CycL/NrfF/Ccl2_sf"/>
</dbReference>
<keyword evidence="3 6" id="KW-0479">Metal-binding</keyword>
<evidence type="ECO:0000256" key="4">
    <source>
        <dbReference type="ARBA" id="ARBA00022729"/>
    </source>
</evidence>
<feature type="signal peptide" evidence="6">
    <location>
        <begin position="1"/>
        <end position="21"/>
    </location>
</feature>
<reference evidence="8 9" key="1">
    <citation type="journal article" date="2014" name="Int. J. Syst. Evol. Microbiol.">
        <title>Complete genome sequence of Corynebacterium casei LMG S-19264T (=DSM 44701T), isolated from a smear-ripened cheese.</title>
        <authorList>
            <consortium name="US DOE Joint Genome Institute (JGI-PGF)"/>
            <person name="Walter F."/>
            <person name="Albersmeier A."/>
            <person name="Kalinowski J."/>
            <person name="Ruckert C."/>
        </authorList>
    </citation>
    <scope>NUCLEOTIDE SEQUENCE [LARGE SCALE GENOMIC DNA]</scope>
    <source>
        <strain evidence="8 9">KCTC 23968</strain>
    </source>
</reference>
<dbReference type="RefSeq" id="WP_189582064.1">
    <property type="nucleotide sequence ID" value="NZ_BMYV01000001.1"/>
</dbReference>
<evidence type="ECO:0000313" key="8">
    <source>
        <dbReference type="EMBL" id="GGX61784.1"/>
    </source>
</evidence>
<dbReference type="EMBL" id="BMYV01000001">
    <property type="protein sequence ID" value="GGX61784.1"/>
    <property type="molecule type" value="Genomic_DNA"/>
</dbReference>
<comment type="similarity">
    <text evidence="1 6">Belongs to the CcmH/CycL/Ccl2/NrfF family.</text>
</comment>
<gene>
    <name evidence="8" type="primary">ccmH</name>
    <name evidence="8" type="ORF">GCM10011309_09660</name>
</gene>
<dbReference type="InterPro" id="IPR005616">
    <property type="entry name" value="CcmH/CycL/Ccl2/NrfF_N"/>
</dbReference>